<dbReference type="GO" id="GO:0004185">
    <property type="term" value="F:serine-type carboxypeptidase activity"/>
    <property type="evidence" value="ECO:0007669"/>
    <property type="project" value="InterPro"/>
</dbReference>
<feature type="signal peptide" evidence="1">
    <location>
        <begin position="1"/>
        <end position="26"/>
    </location>
</feature>
<organism evidence="2 3">
    <name type="scientific">Novosphingobium pentaromativorans</name>
    <dbReference type="NCBI Taxonomy" id="205844"/>
    <lineage>
        <taxon>Bacteria</taxon>
        <taxon>Pseudomonadati</taxon>
        <taxon>Pseudomonadota</taxon>
        <taxon>Alphaproteobacteria</taxon>
        <taxon>Sphingomonadales</taxon>
        <taxon>Sphingomonadaceae</taxon>
        <taxon>Novosphingobium</taxon>
    </lineage>
</organism>
<dbReference type="GO" id="GO:0006508">
    <property type="term" value="P:proteolysis"/>
    <property type="evidence" value="ECO:0007669"/>
    <property type="project" value="InterPro"/>
</dbReference>
<dbReference type="Gene3D" id="3.40.50.1820">
    <property type="entry name" value="alpha/beta hydrolase"/>
    <property type="match status" value="1"/>
</dbReference>
<name>A0A2W5NX24_9SPHN</name>
<protein>
    <submittedName>
        <fullName evidence="2">Peptidase S10</fullName>
    </submittedName>
</protein>
<proteinExistence type="predicted"/>
<comment type="caution">
    <text evidence="2">The sequence shown here is derived from an EMBL/GenBank/DDBJ whole genome shotgun (WGS) entry which is preliminary data.</text>
</comment>
<evidence type="ECO:0000256" key="1">
    <source>
        <dbReference type="SAM" id="SignalP"/>
    </source>
</evidence>
<accession>A0A2W5NX24</accession>
<dbReference type="EMBL" id="QFPX01000003">
    <property type="protein sequence ID" value="PZQ56489.1"/>
    <property type="molecule type" value="Genomic_DNA"/>
</dbReference>
<dbReference type="InterPro" id="IPR001563">
    <property type="entry name" value="Peptidase_S10"/>
</dbReference>
<evidence type="ECO:0000313" key="3">
    <source>
        <dbReference type="Proteomes" id="UP000249082"/>
    </source>
</evidence>
<sequence length="484" mass="51384">MPSKTHRLLGAALALAAFGAAPQVHAQAAAERFCNPDESGTSLRLGELDYAACAGTMPINDLDGARQADLFYTAYFARAAHQETRPIAFIWNGGPGADSRLLQFHALGPRTLRGSALADNPNSPLPAADLVFLDPAGTGFSRATSPEAAKKLYATKADSEATAAFILTFLRNQGRQGAPVYLVGESFGTWRAASVAEILIDKGQSVAGIALVSGGIPMGEERDQALSRALTLPNRTATALALGKLDPALSASPAGTLAAAEKWARDVWYPALSHPETLDDAARARVLAGLARYTGLPPAAIDAKTLWVSPRDFRTKLLAGEGKTLGVFDMRRTAPPADEKAGDATILDFYRKTLGYGQGHYAGIEVPELPVGNDWQYDQSPITKESLARAMAGEGPPSPSQPWVLRAMEKAPALRVLVATGLYDSLNGCAANRQAASDFPKALATRISAHCYHGGHMMYEEPAEAVQFTKDLSAFFRNSHSKAK</sequence>
<dbReference type="AlphaFoldDB" id="A0A2W5NX24"/>
<evidence type="ECO:0000313" key="2">
    <source>
        <dbReference type="EMBL" id="PZQ56489.1"/>
    </source>
</evidence>
<keyword evidence="1" id="KW-0732">Signal</keyword>
<gene>
    <name evidence="2" type="ORF">DI555_03775</name>
</gene>
<dbReference type="InterPro" id="IPR029058">
    <property type="entry name" value="AB_hydrolase_fold"/>
</dbReference>
<dbReference type="SUPFAM" id="SSF53474">
    <property type="entry name" value="alpha/beta-Hydrolases"/>
    <property type="match status" value="1"/>
</dbReference>
<feature type="chain" id="PRO_5015851159" evidence="1">
    <location>
        <begin position="27"/>
        <end position="484"/>
    </location>
</feature>
<dbReference type="Proteomes" id="UP000249082">
    <property type="component" value="Unassembled WGS sequence"/>
</dbReference>
<dbReference type="Pfam" id="PF00450">
    <property type="entry name" value="Peptidase_S10"/>
    <property type="match status" value="1"/>
</dbReference>
<reference evidence="2 3" key="1">
    <citation type="submission" date="2017-08" db="EMBL/GenBank/DDBJ databases">
        <title>Infants hospitalized years apart are colonized by the same room-sourced microbial strains.</title>
        <authorList>
            <person name="Brooks B."/>
            <person name="Olm M.R."/>
            <person name="Firek B.A."/>
            <person name="Baker R."/>
            <person name="Thomas B.C."/>
            <person name="Morowitz M.J."/>
            <person name="Banfield J.F."/>
        </authorList>
    </citation>
    <scope>NUCLEOTIDE SEQUENCE [LARGE SCALE GENOMIC DNA]</scope>
    <source>
        <strain evidence="2">S2_005_002_R2_33</strain>
    </source>
</reference>